<feature type="compositionally biased region" description="Basic and acidic residues" evidence="3">
    <location>
        <begin position="81"/>
        <end position="90"/>
    </location>
</feature>
<comment type="caution">
    <text evidence="6">The sequence shown here is derived from an EMBL/GenBank/DDBJ whole genome shotgun (WGS) entry which is preliminary data.</text>
</comment>
<dbReference type="GO" id="GO:0005509">
    <property type="term" value="F:calcium ion binding"/>
    <property type="evidence" value="ECO:0007669"/>
    <property type="project" value="InterPro"/>
</dbReference>
<evidence type="ECO:0000256" key="4">
    <source>
        <dbReference type="SAM" id="SignalP"/>
    </source>
</evidence>
<evidence type="ECO:0000256" key="2">
    <source>
        <dbReference type="ARBA" id="ARBA00022737"/>
    </source>
</evidence>
<evidence type="ECO:0000256" key="1">
    <source>
        <dbReference type="ARBA" id="ARBA00022723"/>
    </source>
</evidence>
<name>A0A3N1KMZ6_9PROT</name>
<dbReference type="Pfam" id="PF13202">
    <property type="entry name" value="EF-hand_5"/>
    <property type="match status" value="2"/>
</dbReference>
<dbReference type="EMBL" id="RJKX01000017">
    <property type="protein sequence ID" value="ROP83083.1"/>
    <property type="molecule type" value="Genomic_DNA"/>
</dbReference>
<keyword evidence="4" id="KW-0732">Signal</keyword>
<dbReference type="Pfam" id="PF13499">
    <property type="entry name" value="EF-hand_7"/>
    <property type="match status" value="1"/>
</dbReference>
<keyword evidence="7" id="KW-1185">Reference proteome</keyword>
<dbReference type="OrthoDB" id="8404005at2"/>
<dbReference type="PROSITE" id="PS00018">
    <property type="entry name" value="EF_HAND_1"/>
    <property type="match status" value="3"/>
</dbReference>
<evidence type="ECO:0000313" key="7">
    <source>
        <dbReference type="Proteomes" id="UP000278222"/>
    </source>
</evidence>
<dbReference type="InterPro" id="IPR011992">
    <property type="entry name" value="EF-hand-dom_pair"/>
</dbReference>
<dbReference type="RefSeq" id="WP_123694031.1">
    <property type="nucleotide sequence ID" value="NZ_AP019700.1"/>
</dbReference>
<keyword evidence="1" id="KW-0479">Metal-binding</keyword>
<feature type="signal peptide" evidence="4">
    <location>
        <begin position="1"/>
        <end position="22"/>
    </location>
</feature>
<protein>
    <submittedName>
        <fullName evidence="6">EF hand domain-containing protein</fullName>
    </submittedName>
</protein>
<evidence type="ECO:0000313" key="6">
    <source>
        <dbReference type="EMBL" id="ROP83083.1"/>
    </source>
</evidence>
<dbReference type="AlphaFoldDB" id="A0A3N1KMZ6"/>
<feature type="chain" id="PRO_5018178821" evidence="4">
    <location>
        <begin position="23"/>
        <end position="204"/>
    </location>
</feature>
<feature type="region of interest" description="Disordered" evidence="3">
    <location>
        <begin position="81"/>
        <end position="102"/>
    </location>
</feature>
<reference evidence="6 7" key="1">
    <citation type="submission" date="2018-11" db="EMBL/GenBank/DDBJ databases">
        <title>Genomic Encyclopedia of Type Strains, Phase IV (KMG-IV): sequencing the most valuable type-strain genomes for metagenomic binning, comparative biology and taxonomic classification.</title>
        <authorList>
            <person name="Goeker M."/>
        </authorList>
    </citation>
    <scope>NUCLEOTIDE SEQUENCE [LARGE SCALE GENOMIC DNA]</scope>
    <source>
        <strain evidence="6 7">DSM 5900</strain>
    </source>
</reference>
<dbReference type="SUPFAM" id="SSF47473">
    <property type="entry name" value="EF-hand"/>
    <property type="match status" value="1"/>
</dbReference>
<evidence type="ECO:0000256" key="3">
    <source>
        <dbReference type="SAM" id="MobiDB-lite"/>
    </source>
</evidence>
<proteinExistence type="predicted"/>
<dbReference type="Proteomes" id="UP000278222">
    <property type="component" value="Unassembled WGS sequence"/>
</dbReference>
<gene>
    <name evidence="6" type="ORF">EDC65_4612</name>
</gene>
<feature type="domain" description="EF-hand" evidence="5">
    <location>
        <begin position="101"/>
        <end position="136"/>
    </location>
</feature>
<evidence type="ECO:0000259" key="5">
    <source>
        <dbReference type="PROSITE" id="PS50222"/>
    </source>
</evidence>
<dbReference type="InterPro" id="IPR018247">
    <property type="entry name" value="EF_Hand_1_Ca_BS"/>
</dbReference>
<accession>A0A3N1KMZ6</accession>
<dbReference type="PROSITE" id="PS50222">
    <property type="entry name" value="EF_HAND_2"/>
    <property type="match status" value="1"/>
</dbReference>
<dbReference type="PANTHER" id="PTHR10827">
    <property type="entry name" value="RETICULOCALBIN"/>
    <property type="match status" value="1"/>
</dbReference>
<dbReference type="PANTHER" id="PTHR10827:SF98">
    <property type="entry name" value="45 KDA CALCIUM-BINDING PROTEIN"/>
    <property type="match status" value="1"/>
</dbReference>
<dbReference type="SMART" id="SM00054">
    <property type="entry name" value="EFh"/>
    <property type="match status" value="4"/>
</dbReference>
<dbReference type="Gene3D" id="1.10.238.10">
    <property type="entry name" value="EF-hand"/>
    <property type="match status" value="3"/>
</dbReference>
<organism evidence="6 7">
    <name type="scientific">Stella humosa</name>
    <dbReference type="NCBI Taxonomy" id="94"/>
    <lineage>
        <taxon>Bacteria</taxon>
        <taxon>Pseudomonadati</taxon>
        <taxon>Pseudomonadota</taxon>
        <taxon>Alphaproteobacteria</taxon>
        <taxon>Rhodospirillales</taxon>
        <taxon>Stellaceae</taxon>
        <taxon>Stella</taxon>
    </lineage>
</organism>
<dbReference type="InterPro" id="IPR002048">
    <property type="entry name" value="EF_hand_dom"/>
</dbReference>
<keyword evidence="2" id="KW-0677">Repeat</keyword>
<sequence>MKILVSAAALAIGLAASGASFAQTAAPAGDGKPAQRQLEQIKRMDSDGDGKVSKAEFMAFQPRGRAPVAADAKVTREEFMKRGPHREHAGRPAPTAEQKAQKDQRRAELFKTLDKDNNGSISRDEFMAFQGAMMMRAAAHNRSNERFERRRAEMFKRLDANNDGVVDPAERTAMREAAFTRMDRNGDGFITADELPRRGPRAVR</sequence>